<dbReference type="SMART" id="SM00530">
    <property type="entry name" value="HTH_XRE"/>
    <property type="match status" value="1"/>
</dbReference>
<evidence type="ECO:0000313" key="2">
    <source>
        <dbReference type="EMBL" id="DAD81548.1"/>
    </source>
</evidence>
<organism evidence="2">
    <name type="scientific">Siphoviridae sp. ct7es18</name>
    <dbReference type="NCBI Taxonomy" id="2826166"/>
    <lineage>
        <taxon>Viruses</taxon>
        <taxon>Duplodnaviria</taxon>
        <taxon>Heunggongvirae</taxon>
        <taxon>Uroviricota</taxon>
        <taxon>Caudoviricetes</taxon>
    </lineage>
</organism>
<dbReference type="EMBL" id="BK014903">
    <property type="protein sequence ID" value="DAD81548.1"/>
    <property type="molecule type" value="Genomic_DNA"/>
</dbReference>
<name>A0A8S5MH72_9CAUD</name>
<accession>A0A8S5MH72</accession>
<dbReference type="Gene3D" id="1.10.260.40">
    <property type="entry name" value="lambda repressor-like DNA-binding domains"/>
    <property type="match status" value="1"/>
</dbReference>
<dbReference type="SUPFAM" id="SSF47413">
    <property type="entry name" value="lambda repressor-like DNA-binding domains"/>
    <property type="match status" value="1"/>
</dbReference>
<reference evidence="2" key="1">
    <citation type="journal article" date="2021" name="Proc. Natl. Acad. Sci. U.S.A.">
        <title>A Catalog of Tens of Thousands of Viruses from Human Metagenomes Reveals Hidden Associations with Chronic Diseases.</title>
        <authorList>
            <person name="Tisza M.J."/>
            <person name="Buck C.B."/>
        </authorList>
    </citation>
    <scope>NUCLEOTIDE SEQUENCE</scope>
    <source>
        <strain evidence="2">Ct7es18</strain>
    </source>
</reference>
<dbReference type="Pfam" id="PF13443">
    <property type="entry name" value="HTH_26"/>
    <property type="match status" value="1"/>
</dbReference>
<proteinExistence type="predicted"/>
<dbReference type="InterPro" id="IPR010982">
    <property type="entry name" value="Lambda_DNA-bd_dom_sf"/>
</dbReference>
<dbReference type="CDD" id="cd00093">
    <property type="entry name" value="HTH_XRE"/>
    <property type="match status" value="1"/>
</dbReference>
<protein>
    <submittedName>
        <fullName evidence="2">Repressor protein</fullName>
    </submittedName>
</protein>
<dbReference type="GO" id="GO:0003677">
    <property type="term" value="F:DNA binding"/>
    <property type="evidence" value="ECO:0007669"/>
    <property type="project" value="InterPro"/>
</dbReference>
<evidence type="ECO:0000259" key="1">
    <source>
        <dbReference type="SMART" id="SM00530"/>
    </source>
</evidence>
<sequence>MYFWHRAQERYLNMYNLYETISHLCEGKGIKPGRMCNELGISRGAITDLKAGRKQSLSADTLSKIAAYFGVSVDYLLGNEEQKKPVAPKGSELDELVKDELVGFYGDVKKELTPGDIEDIKTLMKIRAELNRQKGK</sequence>
<feature type="domain" description="HTH cro/C1-type" evidence="1">
    <location>
        <begin position="20"/>
        <end position="76"/>
    </location>
</feature>
<dbReference type="InterPro" id="IPR001387">
    <property type="entry name" value="Cro/C1-type_HTH"/>
</dbReference>